<proteinExistence type="predicted"/>
<dbReference type="RefSeq" id="WP_015192657.1">
    <property type="nucleotide sequence ID" value="NC_019748.1"/>
</dbReference>
<dbReference type="eggNOG" id="ENOG502Z7IV">
    <property type="taxonomic scope" value="Bacteria"/>
</dbReference>
<organism evidence="2 3">
    <name type="scientific">Stanieria cyanosphaera (strain ATCC 29371 / PCC 7437)</name>
    <dbReference type="NCBI Taxonomy" id="111780"/>
    <lineage>
        <taxon>Bacteria</taxon>
        <taxon>Bacillati</taxon>
        <taxon>Cyanobacteriota</taxon>
        <taxon>Cyanophyceae</taxon>
        <taxon>Pleurocapsales</taxon>
        <taxon>Dermocarpellaceae</taxon>
        <taxon>Stanieria</taxon>
    </lineage>
</organism>
<gene>
    <name evidence="2" type="ordered locus">Sta7437_1418</name>
</gene>
<feature type="transmembrane region" description="Helical" evidence="1">
    <location>
        <begin position="185"/>
        <end position="202"/>
    </location>
</feature>
<dbReference type="STRING" id="111780.Sta7437_1418"/>
<evidence type="ECO:0000313" key="2">
    <source>
        <dbReference type="EMBL" id="AFZ34985.1"/>
    </source>
</evidence>
<keyword evidence="1" id="KW-0812">Transmembrane</keyword>
<dbReference type="OrthoDB" id="417017at2"/>
<dbReference type="AlphaFoldDB" id="K9XQU3"/>
<accession>K9XQU3</accession>
<evidence type="ECO:0008006" key="4">
    <source>
        <dbReference type="Google" id="ProtNLM"/>
    </source>
</evidence>
<feature type="transmembrane region" description="Helical" evidence="1">
    <location>
        <begin position="12"/>
        <end position="31"/>
    </location>
</feature>
<evidence type="ECO:0000256" key="1">
    <source>
        <dbReference type="SAM" id="Phobius"/>
    </source>
</evidence>
<dbReference type="KEGG" id="scs:Sta7437_1418"/>
<dbReference type="Proteomes" id="UP000010473">
    <property type="component" value="Chromosome"/>
</dbReference>
<reference evidence="3" key="1">
    <citation type="journal article" date="2013" name="Proc. Natl. Acad. Sci. U.S.A.">
        <title>Improving the coverage of the cyanobacterial phylum using diversity-driven genome sequencing.</title>
        <authorList>
            <person name="Shih P.M."/>
            <person name="Wu D."/>
            <person name="Latifi A."/>
            <person name="Axen S.D."/>
            <person name="Fewer D.P."/>
            <person name="Talla E."/>
            <person name="Calteau A."/>
            <person name="Cai F."/>
            <person name="Tandeau de Marsac N."/>
            <person name="Rippka R."/>
            <person name="Herdman M."/>
            <person name="Sivonen K."/>
            <person name="Coursin T."/>
            <person name="Laurent T."/>
            <person name="Goodwin L."/>
            <person name="Nolan M."/>
            <person name="Davenport K.W."/>
            <person name="Han C.S."/>
            <person name="Rubin E.M."/>
            <person name="Eisen J.A."/>
            <person name="Woyke T."/>
            <person name="Gugger M."/>
            <person name="Kerfeld C.A."/>
        </authorList>
    </citation>
    <scope>NUCLEOTIDE SEQUENCE [LARGE SCALE GENOMIC DNA]</scope>
    <source>
        <strain evidence="3">ATCC 29371 / PCC 7437</strain>
    </source>
</reference>
<feature type="transmembrane region" description="Helical" evidence="1">
    <location>
        <begin position="396"/>
        <end position="419"/>
    </location>
</feature>
<dbReference type="HOGENOM" id="CLU_448857_0_0_3"/>
<feature type="transmembrane region" description="Helical" evidence="1">
    <location>
        <begin position="114"/>
        <end position="134"/>
    </location>
</feature>
<protein>
    <recommendedName>
        <fullName evidence="4">Glycosyltransferase RgtA/B/C/D-like domain-containing protein</fullName>
    </recommendedName>
</protein>
<keyword evidence="1" id="KW-0472">Membrane</keyword>
<feature type="transmembrane region" description="Helical" evidence="1">
    <location>
        <begin position="305"/>
        <end position="324"/>
    </location>
</feature>
<feature type="transmembrane region" description="Helical" evidence="1">
    <location>
        <begin position="363"/>
        <end position="384"/>
    </location>
</feature>
<name>K9XQU3_STAC7</name>
<dbReference type="EMBL" id="CP003653">
    <property type="protein sequence ID" value="AFZ34985.1"/>
    <property type="molecule type" value="Genomic_DNA"/>
</dbReference>
<sequence>MNLVKKTLGVETLLQLVALIIFSSIFLKAIIDIDTNYDTWWYQLPFAARIWGIVPPEMYLAEDNLEYRFEGFPLLANFFQGFLWWLTKRVQSANLVCFGSLTLYLYFLKAYCRVPLYLGAIALLAIPAVITHITSCFVDLPGNVAASIVLMMTYLLYQRQQLPTKKDLLIIFLAAAAAVNTKPQLQILTFFILFFTSLRIVWLHFKLTPNFQQWLIKAIPISLIASLLIFATPIKNIAFYGNPFYPIKVQVAGIVLNHQLTPATYQEGSRPQKWLNSVLEINTPPWWSADQWNGGDNRYMDRGGGFFGAYVVFNLILLLFLFLHEKLNQTTSEKSLIRETTIAIIFVVVMSFIPANFPQSHELRYFMFWMISLVSINLYLISLYEKKSAQIKWLKTKYLGLIYTAFLTIVLIKVGNFYAKPQFFNLKQQIQIGVKPELLNQIQPNDRICLIGKPGLIDPSQVPFAAIQHTFLYSTYFHPELNYDYSIKAAVNPNNCGDRKIVPQT</sequence>
<feature type="transmembrane region" description="Helical" evidence="1">
    <location>
        <begin position="214"/>
        <end position="234"/>
    </location>
</feature>
<feature type="transmembrane region" description="Helical" evidence="1">
    <location>
        <begin position="336"/>
        <end position="357"/>
    </location>
</feature>
<evidence type="ECO:0000313" key="3">
    <source>
        <dbReference type="Proteomes" id="UP000010473"/>
    </source>
</evidence>
<feature type="transmembrane region" description="Helical" evidence="1">
    <location>
        <begin position="90"/>
        <end position="107"/>
    </location>
</feature>
<keyword evidence="3" id="KW-1185">Reference proteome</keyword>
<keyword evidence="1" id="KW-1133">Transmembrane helix</keyword>